<proteinExistence type="predicted"/>
<dbReference type="EMBL" id="JADNYJ010000044">
    <property type="protein sequence ID" value="KAF8901013.1"/>
    <property type="molecule type" value="Genomic_DNA"/>
</dbReference>
<accession>A0A9P5NL31</accession>
<dbReference type="InterPro" id="IPR032675">
    <property type="entry name" value="LRR_dom_sf"/>
</dbReference>
<dbReference type="AlphaFoldDB" id="A0A9P5NL31"/>
<dbReference type="Proteomes" id="UP000724874">
    <property type="component" value="Unassembled WGS sequence"/>
</dbReference>
<protein>
    <recommendedName>
        <fullName evidence="3">F-box domain-containing protein</fullName>
    </recommendedName>
</protein>
<reference evidence="1" key="1">
    <citation type="submission" date="2020-11" db="EMBL/GenBank/DDBJ databases">
        <authorList>
            <consortium name="DOE Joint Genome Institute"/>
            <person name="Ahrendt S."/>
            <person name="Riley R."/>
            <person name="Andreopoulos W."/>
            <person name="LaButti K."/>
            <person name="Pangilinan J."/>
            <person name="Ruiz-duenas F.J."/>
            <person name="Barrasa J.M."/>
            <person name="Sanchez-Garcia M."/>
            <person name="Camarero S."/>
            <person name="Miyauchi S."/>
            <person name="Serrano A."/>
            <person name="Linde D."/>
            <person name="Babiker R."/>
            <person name="Drula E."/>
            <person name="Ayuso-Fernandez I."/>
            <person name="Pacheco R."/>
            <person name="Padilla G."/>
            <person name="Ferreira P."/>
            <person name="Barriuso J."/>
            <person name="Kellner H."/>
            <person name="Castanera R."/>
            <person name="Alfaro M."/>
            <person name="Ramirez L."/>
            <person name="Pisabarro A.G."/>
            <person name="Kuo A."/>
            <person name="Tritt A."/>
            <person name="Lipzen A."/>
            <person name="He G."/>
            <person name="Yan M."/>
            <person name="Ng V."/>
            <person name="Cullen D."/>
            <person name="Martin F."/>
            <person name="Rosso M.-N."/>
            <person name="Henrissat B."/>
            <person name="Hibbett D."/>
            <person name="Martinez A.T."/>
            <person name="Grigoriev I.V."/>
        </authorList>
    </citation>
    <scope>NUCLEOTIDE SEQUENCE</scope>
    <source>
        <strain evidence="1">AH 44721</strain>
    </source>
</reference>
<evidence type="ECO:0000313" key="1">
    <source>
        <dbReference type="EMBL" id="KAF8901013.1"/>
    </source>
</evidence>
<name>A0A9P5NL31_GYMJU</name>
<organism evidence="1 2">
    <name type="scientific">Gymnopilus junonius</name>
    <name type="common">Spectacular rustgill mushroom</name>
    <name type="synonym">Gymnopilus spectabilis subsp. junonius</name>
    <dbReference type="NCBI Taxonomy" id="109634"/>
    <lineage>
        <taxon>Eukaryota</taxon>
        <taxon>Fungi</taxon>
        <taxon>Dikarya</taxon>
        <taxon>Basidiomycota</taxon>
        <taxon>Agaricomycotina</taxon>
        <taxon>Agaricomycetes</taxon>
        <taxon>Agaricomycetidae</taxon>
        <taxon>Agaricales</taxon>
        <taxon>Agaricineae</taxon>
        <taxon>Hymenogastraceae</taxon>
        <taxon>Gymnopilus</taxon>
    </lineage>
</organism>
<dbReference type="Gene3D" id="3.80.10.10">
    <property type="entry name" value="Ribonuclease Inhibitor"/>
    <property type="match status" value="1"/>
</dbReference>
<evidence type="ECO:0008006" key="3">
    <source>
        <dbReference type="Google" id="ProtNLM"/>
    </source>
</evidence>
<sequence length="565" mass="63908">MHPCLQVTELLLAIFREISSEKTDSFHYADQPTLARLARTCTVFTVPALDILWECMTSLCPLIHLLPQHTISLRRVKFLTQGRHVLGFNSDSLGPQDLDLFRSYASKIREMCLTGPSLNSDYRKYGVDAAFYGALVKAAFYSRPLLPNVRRFVLSPSLLLTFGAVPLLFSGPNLKEINFVQLSAEPPTYRRWTEFVKNLHELIDANTELSSLSLPMVNEFGRTECVPEATSFLLNMPPPFFSLKKLDLQAVAIKGRSVAWLGRVVGLEKLTMNILDEGPDCIDLRQAEGPGGFQTLKEFKILSSRVDAISRMVEQWGAKNLESFTVQRFTRKFYWDIGLLMRGLARLPHDTLTHLVVENAPGGAAATDPYNDNTSDLTFEALKNMFSFNQLVRLSVNLGGSALLNDSQLLKAVEYFPKLQTLEFEQREHCKLPSPVTPLGLYKLVASLPNLRKLMIRFDGTSNFPEEEKVTPQKLAELHICESNAVDAVTLSRFLKSCFPDLKNMSFGFLYDGYTGREYNLEYEDPETEAAAFACNRCWNKAWCEYLSWQRSDVLEDKALESRTN</sequence>
<evidence type="ECO:0000313" key="2">
    <source>
        <dbReference type="Proteomes" id="UP000724874"/>
    </source>
</evidence>
<comment type="caution">
    <text evidence="1">The sequence shown here is derived from an EMBL/GenBank/DDBJ whole genome shotgun (WGS) entry which is preliminary data.</text>
</comment>
<dbReference type="SUPFAM" id="SSF52047">
    <property type="entry name" value="RNI-like"/>
    <property type="match status" value="1"/>
</dbReference>
<gene>
    <name evidence="1" type="ORF">CPB84DRAFT_995246</name>
</gene>
<keyword evidence="2" id="KW-1185">Reference proteome</keyword>
<dbReference type="OrthoDB" id="2841072at2759"/>